<dbReference type="PROSITE" id="PS50109">
    <property type="entry name" value="HIS_KIN"/>
    <property type="match status" value="1"/>
</dbReference>
<dbReference type="PANTHER" id="PTHR43065:SF46">
    <property type="entry name" value="C4-DICARBOXYLATE TRANSPORT SENSOR PROTEIN DCTB"/>
    <property type="match status" value="1"/>
</dbReference>
<dbReference type="PROSITE" id="PS50110">
    <property type="entry name" value="RESPONSE_REGULATORY"/>
    <property type="match status" value="1"/>
</dbReference>
<dbReference type="SUPFAM" id="SSF52172">
    <property type="entry name" value="CheY-like"/>
    <property type="match status" value="2"/>
</dbReference>
<protein>
    <recommendedName>
        <fullName evidence="2">histidine kinase</fullName>
        <ecNumber evidence="2">2.7.13.3</ecNumber>
    </recommendedName>
</protein>
<dbReference type="PANTHER" id="PTHR43065">
    <property type="entry name" value="SENSOR HISTIDINE KINASE"/>
    <property type="match status" value="1"/>
</dbReference>
<dbReference type="Pfam" id="PF02518">
    <property type="entry name" value="HATPase_c"/>
    <property type="match status" value="1"/>
</dbReference>
<dbReference type="InterPro" id="IPR003594">
    <property type="entry name" value="HATPase_dom"/>
</dbReference>
<evidence type="ECO:0000313" key="13">
    <source>
        <dbReference type="EMBL" id="KKB64917.1"/>
    </source>
</evidence>
<dbReference type="SUPFAM" id="SSF47384">
    <property type="entry name" value="Homodimeric domain of signal transducing histidine kinase"/>
    <property type="match status" value="1"/>
</dbReference>
<dbReference type="PATRIC" id="fig|28092.6.peg.627"/>
<evidence type="ECO:0000256" key="3">
    <source>
        <dbReference type="ARBA" id="ARBA00022553"/>
    </source>
</evidence>
<dbReference type="Pfam" id="PF00072">
    <property type="entry name" value="Response_reg"/>
    <property type="match status" value="1"/>
</dbReference>
<dbReference type="CDD" id="cd00082">
    <property type="entry name" value="HisKA"/>
    <property type="match status" value="1"/>
</dbReference>
<evidence type="ECO:0000313" key="14">
    <source>
        <dbReference type="Proteomes" id="UP000033618"/>
    </source>
</evidence>
<feature type="modified residue" description="4-aspartylphosphate" evidence="9">
    <location>
        <position position="509"/>
    </location>
</feature>
<feature type="domain" description="Response regulatory" evidence="12">
    <location>
        <begin position="460"/>
        <end position="571"/>
    </location>
</feature>
<feature type="domain" description="Histidine kinase" evidence="11">
    <location>
        <begin position="214"/>
        <end position="433"/>
    </location>
</feature>
<dbReference type="Proteomes" id="UP000033618">
    <property type="component" value="Unassembled WGS sequence"/>
</dbReference>
<evidence type="ECO:0000259" key="11">
    <source>
        <dbReference type="PROSITE" id="PS50109"/>
    </source>
</evidence>
<dbReference type="SMART" id="SM00388">
    <property type="entry name" value="HisKA"/>
    <property type="match status" value="1"/>
</dbReference>
<proteinExistence type="predicted"/>
<dbReference type="EC" id="2.7.13.3" evidence="2"/>
<sequence length="578" mass="62185">MVPFSRQVIVLAPYGRDAAILTDILGTLDIDPVVCPTSQWLLEQLHEASGAVLLTDEALASIDLAALEKRLDAQPPWSDIPFIVLARRSRADSSIQQRLAARLPKRMTNVVYIERPMSALVLVSAIEAALTGRRRQFQIRDELVAVAATNDRLRQAEARLARSHEELEHVVAARTAELERTNNELRHEARERQRAEEALTQAQKMEAVGRLTGGIAHDFNNLLMSLSANLELANRQLDAGHPAHGFVANALGATQRGTRLASQLLAFSRTQKLTLQPVCVDQLIQELATLARHSLDATQEMRFVPGAPGAYLMADPNQLELAILNLVSNGRDAMPKGGRITISTYAPRDNDLPADLTPGDYIELCVSDTGVGIAPTLVNQVFDPFFTTKPVGKGTGLGLSQVWGITHQCGGAVKVRSTPGEGTAFCLFFPVAAAPESTEAVHPATLIAAKAMQGVGSGIKVLLVDDDDNVRDSLVAGLESENFSVTEASSGVRGLELMTLARPDVLLVDYSMPNMNGADLARAAQKLHPELQVLVITGYTDTAALDGISNARVLHKPFALTRLNDMILAMVSGAAQGV</sequence>
<dbReference type="InterPro" id="IPR036097">
    <property type="entry name" value="HisK_dim/P_sf"/>
</dbReference>
<evidence type="ECO:0000256" key="9">
    <source>
        <dbReference type="PROSITE-ProRule" id="PRU00169"/>
    </source>
</evidence>
<keyword evidence="3 9" id="KW-0597">Phosphoprotein</keyword>
<dbReference type="InterPro" id="IPR005467">
    <property type="entry name" value="His_kinase_dom"/>
</dbReference>
<keyword evidence="7" id="KW-0067">ATP-binding</keyword>
<accession>A0A0F5K5V2</accession>
<evidence type="ECO:0000256" key="7">
    <source>
        <dbReference type="ARBA" id="ARBA00022840"/>
    </source>
</evidence>
<evidence type="ECO:0000256" key="5">
    <source>
        <dbReference type="ARBA" id="ARBA00022741"/>
    </source>
</evidence>
<dbReference type="PRINTS" id="PR00344">
    <property type="entry name" value="BCTRLSENSOR"/>
</dbReference>
<name>A0A0F5K5V2_9BURK</name>
<comment type="caution">
    <text evidence="13">The sequence shown here is derived from an EMBL/GenBank/DDBJ whole genome shotgun (WGS) entry which is preliminary data.</text>
</comment>
<keyword evidence="14" id="KW-1185">Reference proteome</keyword>
<dbReference type="SMART" id="SM00387">
    <property type="entry name" value="HATPase_c"/>
    <property type="match status" value="1"/>
</dbReference>
<reference evidence="13 14" key="1">
    <citation type="submission" date="2015-03" db="EMBL/GenBank/DDBJ databases">
        <title>Draft Genome Sequence of Burkholderia andropogonis type strain ICMP2807, isolated from Sorghum bicolor.</title>
        <authorList>
            <person name="Lopes-Santos L."/>
            <person name="Castro D.B."/>
            <person name="Ottoboni L.M."/>
            <person name="Park D."/>
            <person name="Weirc B.S."/>
            <person name="Destefano S.A."/>
        </authorList>
    </citation>
    <scope>NUCLEOTIDE SEQUENCE [LARGE SCALE GENOMIC DNA]</scope>
    <source>
        <strain evidence="13 14">ICMP2807</strain>
    </source>
</reference>
<dbReference type="OrthoDB" id="5389366at2"/>
<keyword evidence="4" id="KW-0808">Transferase</keyword>
<dbReference type="InterPro" id="IPR011006">
    <property type="entry name" value="CheY-like_superfamily"/>
</dbReference>
<dbReference type="Gene3D" id="3.40.50.2300">
    <property type="match status" value="1"/>
</dbReference>
<keyword evidence="10" id="KW-0175">Coiled coil</keyword>
<dbReference type="GO" id="GO:0000155">
    <property type="term" value="F:phosphorelay sensor kinase activity"/>
    <property type="evidence" value="ECO:0007669"/>
    <property type="project" value="InterPro"/>
</dbReference>
<dbReference type="STRING" id="28092.WM40_02680"/>
<dbReference type="EMBL" id="LAQU01000002">
    <property type="protein sequence ID" value="KKB64917.1"/>
    <property type="molecule type" value="Genomic_DNA"/>
</dbReference>
<keyword evidence="8" id="KW-0902">Two-component regulatory system</keyword>
<dbReference type="SMART" id="SM00448">
    <property type="entry name" value="REC"/>
    <property type="match status" value="1"/>
</dbReference>
<comment type="catalytic activity">
    <reaction evidence="1">
        <text>ATP + protein L-histidine = ADP + protein N-phospho-L-histidine.</text>
        <dbReference type="EC" id="2.7.13.3"/>
    </reaction>
</comment>
<dbReference type="Gene3D" id="1.10.287.130">
    <property type="match status" value="1"/>
</dbReference>
<dbReference type="InterPro" id="IPR003661">
    <property type="entry name" value="HisK_dim/P_dom"/>
</dbReference>
<dbReference type="AlphaFoldDB" id="A0A0F5K5V2"/>
<dbReference type="GO" id="GO:0005524">
    <property type="term" value="F:ATP binding"/>
    <property type="evidence" value="ECO:0007669"/>
    <property type="project" value="UniProtKB-KW"/>
</dbReference>
<organism evidence="13 14">
    <name type="scientific">Robbsia andropogonis</name>
    <dbReference type="NCBI Taxonomy" id="28092"/>
    <lineage>
        <taxon>Bacteria</taxon>
        <taxon>Pseudomonadati</taxon>
        <taxon>Pseudomonadota</taxon>
        <taxon>Betaproteobacteria</taxon>
        <taxon>Burkholderiales</taxon>
        <taxon>Burkholderiaceae</taxon>
        <taxon>Robbsia</taxon>
    </lineage>
</organism>
<evidence type="ECO:0000256" key="8">
    <source>
        <dbReference type="ARBA" id="ARBA00023012"/>
    </source>
</evidence>
<evidence type="ECO:0000256" key="6">
    <source>
        <dbReference type="ARBA" id="ARBA00022777"/>
    </source>
</evidence>
<dbReference type="RefSeq" id="WP_024904891.1">
    <property type="nucleotide sequence ID" value="NZ_CADFGU010000004.1"/>
</dbReference>
<dbReference type="SUPFAM" id="SSF55874">
    <property type="entry name" value="ATPase domain of HSP90 chaperone/DNA topoisomerase II/histidine kinase"/>
    <property type="match status" value="1"/>
</dbReference>
<dbReference type="InterPro" id="IPR001789">
    <property type="entry name" value="Sig_transdc_resp-reg_receiver"/>
</dbReference>
<gene>
    <name evidence="13" type="ORF">WM40_02680</name>
</gene>
<dbReference type="InterPro" id="IPR036890">
    <property type="entry name" value="HATPase_C_sf"/>
</dbReference>
<evidence type="ECO:0000256" key="1">
    <source>
        <dbReference type="ARBA" id="ARBA00000085"/>
    </source>
</evidence>
<feature type="coiled-coil region" evidence="10">
    <location>
        <begin position="146"/>
        <end position="205"/>
    </location>
</feature>
<evidence type="ECO:0000256" key="4">
    <source>
        <dbReference type="ARBA" id="ARBA00022679"/>
    </source>
</evidence>
<dbReference type="InterPro" id="IPR004358">
    <property type="entry name" value="Sig_transdc_His_kin-like_C"/>
</dbReference>
<keyword evidence="5" id="KW-0547">Nucleotide-binding</keyword>
<evidence type="ECO:0000256" key="2">
    <source>
        <dbReference type="ARBA" id="ARBA00012438"/>
    </source>
</evidence>
<evidence type="ECO:0000259" key="12">
    <source>
        <dbReference type="PROSITE" id="PS50110"/>
    </source>
</evidence>
<keyword evidence="6" id="KW-0418">Kinase</keyword>
<evidence type="ECO:0000256" key="10">
    <source>
        <dbReference type="SAM" id="Coils"/>
    </source>
</evidence>
<dbReference type="Gene3D" id="3.30.565.10">
    <property type="entry name" value="Histidine kinase-like ATPase, C-terminal domain"/>
    <property type="match status" value="1"/>
</dbReference>